<dbReference type="AlphaFoldDB" id="S9QL35"/>
<dbReference type="Gene3D" id="1.10.760.10">
    <property type="entry name" value="Cytochrome c-like domain"/>
    <property type="match status" value="1"/>
</dbReference>
<dbReference type="GO" id="GO:0046872">
    <property type="term" value="F:metal ion binding"/>
    <property type="evidence" value="ECO:0007669"/>
    <property type="project" value="UniProtKB-KW"/>
</dbReference>
<feature type="domain" description="Cytochrome c" evidence="6">
    <location>
        <begin position="58"/>
        <end position="144"/>
    </location>
</feature>
<name>S9QL35_9RHOB</name>
<accession>S9QL35</accession>
<dbReference type="PROSITE" id="PS51007">
    <property type="entry name" value="CYTC"/>
    <property type="match status" value="1"/>
</dbReference>
<evidence type="ECO:0000313" key="7">
    <source>
        <dbReference type="EMBL" id="EPX82136.1"/>
    </source>
</evidence>
<sequence length="150" mass="15717">MKTTPIILAAVALAAAAGAYFYVGSASEPAPEARTETASAPAEGAPIVEVDLPAELSSQARVGKQAFDAVCAACHGENAVGRQGMGPPLVHKIYEPSHHGDMAFQVAVSNGVRAHHWRFGNMPPQEGLTRGDVTAITAYVRELQRENGIN</sequence>
<dbReference type="OrthoDB" id="7854060at2"/>
<keyword evidence="1 4" id="KW-0349">Heme</keyword>
<feature type="signal peptide" evidence="5">
    <location>
        <begin position="1"/>
        <end position="21"/>
    </location>
</feature>
<dbReference type="GO" id="GO:0009055">
    <property type="term" value="F:electron transfer activity"/>
    <property type="evidence" value="ECO:0007669"/>
    <property type="project" value="InterPro"/>
</dbReference>
<dbReference type="RefSeq" id="WP_020043248.1">
    <property type="nucleotide sequence ID" value="NZ_KE557276.1"/>
</dbReference>
<proteinExistence type="predicted"/>
<evidence type="ECO:0000256" key="3">
    <source>
        <dbReference type="ARBA" id="ARBA00023004"/>
    </source>
</evidence>
<evidence type="ECO:0000256" key="1">
    <source>
        <dbReference type="ARBA" id="ARBA00022617"/>
    </source>
</evidence>
<dbReference type="EMBL" id="APVH01000027">
    <property type="protein sequence ID" value="EPX82136.1"/>
    <property type="molecule type" value="Genomic_DNA"/>
</dbReference>
<dbReference type="eggNOG" id="COG2010">
    <property type="taxonomic scope" value="Bacteria"/>
</dbReference>
<evidence type="ECO:0000256" key="5">
    <source>
        <dbReference type="SAM" id="SignalP"/>
    </source>
</evidence>
<gene>
    <name evidence="7" type="ORF">Salmuc_02505</name>
</gene>
<feature type="chain" id="PRO_5004555369" evidence="5">
    <location>
        <begin position="22"/>
        <end position="150"/>
    </location>
</feature>
<protein>
    <submittedName>
        <fullName evidence="7">Cytochrome c family protein</fullName>
    </submittedName>
</protein>
<evidence type="ECO:0000313" key="8">
    <source>
        <dbReference type="Proteomes" id="UP000015347"/>
    </source>
</evidence>
<dbReference type="SUPFAM" id="SSF46626">
    <property type="entry name" value="Cytochrome c"/>
    <property type="match status" value="1"/>
</dbReference>
<keyword evidence="8" id="KW-1185">Reference proteome</keyword>
<organism evidence="7 8">
    <name type="scientific">Salipiger mucosus DSM 16094</name>
    <dbReference type="NCBI Taxonomy" id="1123237"/>
    <lineage>
        <taxon>Bacteria</taxon>
        <taxon>Pseudomonadati</taxon>
        <taxon>Pseudomonadota</taxon>
        <taxon>Alphaproteobacteria</taxon>
        <taxon>Rhodobacterales</taxon>
        <taxon>Roseobacteraceae</taxon>
        <taxon>Salipiger</taxon>
    </lineage>
</organism>
<keyword evidence="3 4" id="KW-0408">Iron</keyword>
<dbReference type="GO" id="GO:0020037">
    <property type="term" value="F:heme binding"/>
    <property type="evidence" value="ECO:0007669"/>
    <property type="project" value="InterPro"/>
</dbReference>
<dbReference type="InterPro" id="IPR036909">
    <property type="entry name" value="Cyt_c-like_dom_sf"/>
</dbReference>
<dbReference type="Pfam" id="PF00034">
    <property type="entry name" value="Cytochrom_C"/>
    <property type="match status" value="1"/>
</dbReference>
<dbReference type="HOGENOM" id="CLU_119069_0_0_5"/>
<dbReference type="Proteomes" id="UP000015347">
    <property type="component" value="Unassembled WGS sequence"/>
</dbReference>
<evidence type="ECO:0000256" key="2">
    <source>
        <dbReference type="ARBA" id="ARBA00022723"/>
    </source>
</evidence>
<dbReference type="InterPro" id="IPR009056">
    <property type="entry name" value="Cyt_c-like_dom"/>
</dbReference>
<dbReference type="STRING" id="1123237.Salmuc_02505"/>
<reference evidence="8" key="1">
    <citation type="journal article" date="2014" name="Stand. Genomic Sci.">
        <title>Genome sequence of the exopolysaccharide-producing Salipiger mucosus type strain (DSM 16094(T)), a moderately halophilic member of the Roseobacter clade.</title>
        <authorList>
            <person name="Riedel T."/>
            <person name="Spring S."/>
            <person name="Fiebig A."/>
            <person name="Petersen J."/>
            <person name="Kyrpides N.C."/>
            <person name="Goker M."/>
            <person name="Klenk H.P."/>
        </authorList>
    </citation>
    <scope>NUCLEOTIDE SEQUENCE [LARGE SCALE GENOMIC DNA]</scope>
    <source>
        <strain evidence="8">DSM 16094</strain>
    </source>
</reference>
<evidence type="ECO:0000259" key="6">
    <source>
        <dbReference type="PROSITE" id="PS51007"/>
    </source>
</evidence>
<keyword evidence="5" id="KW-0732">Signal</keyword>
<keyword evidence="2 4" id="KW-0479">Metal-binding</keyword>
<evidence type="ECO:0000256" key="4">
    <source>
        <dbReference type="PROSITE-ProRule" id="PRU00433"/>
    </source>
</evidence>
<comment type="caution">
    <text evidence="7">The sequence shown here is derived from an EMBL/GenBank/DDBJ whole genome shotgun (WGS) entry which is preliminary data.</text>
</comment>